<accession>A0A1J0GV30</accession>
<name>A0A1J0GV30_9CAUD</name>
<dbReference type="EMBL" id="KX889068">
    <property type="protein sequence ID" value="APC46038.1"/>
    <property type="molecule type" value="Genomic_DNA"/>
</dbReference>
<protein>
    <submittedName>
        <fullName evidence="2">SPFH protein domain</fullName>
    </submittedName>
</protein>
<dbReference type="Proteomes" id="UP000225978">
    <property type="component" value="Segment"/>
</dbReference>
<keyword evidence="3" id="KW-1185">Reference proteome</keyword>
<feature type="domain" description="Band 7" evidence="1">
    <location>
        <begin position="28"/>
        <end position="193"/>
    </location>
</feature>
<gene>
    <name evidence="2" type="ORF">vBVspPpVa5_0061</name>
</gene>
<evidence type="ECO:0000259" key="1">
    <source>
        <dbReference type="Pfam" id="PF01145"/>
    </source>
</evidence>
<proteinExistence type="predicted"/>
<dbReference type="Pfam" id="PF01145">
    <property type="entry name" value="Band_7"/>
    <property type="match status" value="1"/>
</dbReference>
<evidence type="ECO:0000313" key="2">
    <source>
        <dbReference type="EMBL" id="APC46038.1"/>
    </source>
</evidence>
<reference evidence="2 3" key="1">
    <citation type="journal article" date="2017" name="Viruses">
        <title>Stumbling across the Same Phage: Comparative Genomics of Widespread Temperate Phages Infecting the Fish Pathogen Vibrio anguillarum.</title>
        <authorList>
            <person name="Kalatzis P.G."/>
            <person name="Rorbo N.I."/>
            <person name="Castillo D."/>
            <person name="Mauritzen J.J."/>
            <person name="Jorgensen J."/>
            <person name="Kokkari C."/>
            <person name="Zhang F."/>
            <person name="Katharios P."/>
            <person name="Middelboe M."/>
        </authorList>
    </citation>
    <scope>NUCLEOTIDE SEQUENCE [LARGE SCALE GENOMIC DNA]</scope>
</reference>
<dbReference type="InterPro" id="IPR001107">
    <property type="entry name" value="Band_7"/>
</dbReference>
<evidence type="ECO:0000313" key="3">
    <source>
        <dbReference type="Proteomes" id="UP000225978"/>
    </source>
</evidence>
<sequence length="313" mass="34614">MNMKHIAIAGIAALGLATVGVAVSNINIINDKEIGVLTRLGEIQDVPVGTGPIVTIPIIEDLQIMPITQQKKYFENIKLTTEADAATPARGDIMINYRLKTTSAPVVAAKYGTVENYVDQELTQRVHSLANYYAAQIKDTRTLMLPESRQGLGEYLFDELQKYATHVQIVQVLPQSVLPHAKIADRIDRAAQRAEDDMIEQHNLKLKQTESKTKEAVAEGIEKERKALARADQFERESKANARAHEIDVVSKAELQAMKNTAEGNKTLAKSLTPSIVELKRIEVEMVRAKQWNGSVPNMSIGETPDALWLPGK</sequence>
<organism evidence="2 3">
    <name type="scientific">Vibrio phage vB_VspP_pVa5</name>
    <dbReference type="NCBI Taxonomy" id="1913109"/>
    <lineage>
        <taxon>Viruses</taxon>
        <taxon>Duplodnaviria</taxon>
        <taxon>Heunggongvirae</taxon>
        <taxon>Uroviricota</taxon>
        <taxon>Caudoviricetes</taxon>
        <taxon>Schitoviridae</taxon>
        <taxon>Pontosvirinae</taxon>
        <taxon>Galateavirus</taxon>
        <taxon>Galateavirus PVA5</taxon>
    </lineage>
</organism>